<feature type="non-terminal residue" evidence="2">
    <location>
        <position position="1"/>
    </location>
</feature>
<feature type="compositionally biased region" description="Basic and acidic residues" evidence="1">
    <location>
        <begin position="19"/>
        <end position="29"/>
    </location>
</feature>
<gene>
    <name evidence="2" type="ORF">GSTENG00012082001</name>
</gene>
<evidence type="ECO:0000313" key="2">
    <source>
        <dbReference type="EMBL" id="CAF95431.1"/>
    </source>
</evidence>
<accession>Q4SVA1</accession>
<reference evidence="2" key="2">
    <citation type="submission" date="2004-02" db="EMBL/GenBank/DDBJ databases">
        <authorList>
            <consortium name="Genoscope"/>
            <consortium name="Whitehead Institute Centre for Genome Research"/>
        </authorList>
    </citation>
    <scope>NUCLEOTIDE SEQUENCE</scope>
</reference>
<comment type="caution">
    <text evidence="2">The sequence shown here is derived from an EMBL/GenBank/DDBJ whole genome shotgun (WGS) entry which is preliminary data.</text>
</comment>
<reference evidence="2" key="1">
    <citation type="journal article" date="2004" name="Nature">
        <title>Genome duplication in the teleost fish Tetraodon nigroviridis reveals the early vertebrate proto-karyotype.</title>
        <authorList>
            <person name="Jaillon O."/>
            <person name="Aury J.-M."/>
            <person name="Brunet F."/>
            <person name="Petit J.-L."/>
            <person name="Stange-Thomann N."/>
            <person name="Mauceli E."/>
            <person name="Bouneau L."/>
            <person name="Fischer C."/>
            <person name="Ozouf-Costaz C."/>
            <person name="Bernot A."/>
            <person name="Nicaud S."/>
            <person name="Jaffe D."/>
            <person name="Fisher S."/>
            <person name="Lutfalla G."/>
            <person name="Dossat C."/>
            <person name="Segurens B."/>
            <person name="Dasilva C."/>
            <person name="Salanoubat M."/>
            <person name="Levy M."/>
            <person name="Boudet N."/>
            <person name="Castellano S."/>
            <person name="Anthouard V."/>
            <person name="Jubin C."/>
            <person name="Castelli V."/>
            <person name="Katinka M."/>
            <person name="Vacherie B."/>
            <person name="Biemont C."/>
            <person name="Skalli Z."/>
            <person name="Cattolico L."/>
            <person name="Poulain J."/>
            <person name="De Berardinis V."/>
            <person name="Cruaud C."/>
            <person name="Duprat S."/>
            <person name="Brottier P."/>
            <person name="Coutanceau J.-P."/>
            <person name="Gouzy J."/>
            <person name="Parra G."/>
            <person name="Lardier G."/>
            <person name="Chapple C."/>
            <person name="McKernan K.J."/>
            <person name="McEwan P."/>
            <person name="Bosak S."/>
            <person name="Kellis M."/>
            <person name="Volff J.-N."/>
            <person name="Guigo R."/>
            <person name="Zody M.C."/>
            <person name="Mesirov J."/>
            <person name="Lindblad-Toh K."/>
            <person name="Birren B."/>
            <person name="Nusbaum C."/>
            <person name="Kahn D."/>
            <person name="Robinson-Rechavi M."/>
            <person name="Laudet V."/>
            <person name="Schachter V."/>
            <person name="Quetier F."/>
            <person name="Saurin W."/>
            <person name="Scarpelli C."/>
            <person name="Wincker P."/>
            <person name="Lander E.S."/>
            <person name="Weissenbach J."/>
            <person name="Roest Crollius H."/>
        </authorList>
    </citation>
    <scope>NUCLEOTIDE SEQUENCE [LARGE SCALE GENOMIC DNA]</scope>
</reference>
<evidence type="ECO:0000256" key="1">
    <source>
        <dbReference type="SAM" id="MobiDB-lite"/>
    </source>
</evidence>
<dbReference type="OrthoDB" id="5988014at2759"/>
<proteinExistence type="predicted"/>
<sequence length="35" mass="3917">QVTNQSSPNFTQHVSEQSKVTDHVSRRLNPDLPAV</sequence>
<dbReference type="KEGG" id="tng:GSTEN00012082G001"/>
<feature type="region of interest" description="Disordered" evidence="1">
    <location>
        <begin position="1"/>
        <end position="35"/>
    </location>
</feature>
<feature type="compositionally biased region" description="Polar residues" evidence="1">
    <location>
        <begin position="1"/>
        <end position="18"/>
    </location>
</feature>
<dbReference type="AlphaFoldDB" id="Q4SVA1"/>
<organism evidence="2">
    <name type="scientific">Tetraodon nigroviridis</name>
    <name type="common">Spotted green pufferfish</name>
    <name type="synonym">Chelonodon nigroviridis</name>
    <dbReference type="NCBI Taxonomy" id="99883"/>
    <lineage>
        <taxon>Eukaryota</taxon>
        <taxon>Metazoa</taxon>
        <taxon>Chordata</taxon>
        <taxon>Craniata</taxon>
        <taxon>Vertebrata</taxon>
        <taxon>Euteleostomi</taxon>
        <taxon>Actinopterygii</taxon>
        <taxon>Neopterygii</taxon>
        <taxon>Teleostei</taxon>
        <taxon>Neoteleostei</taxon>
        <taxon>Acanthomorphata</taxon>
        <taxon>Eupercaria</taxon>
        <taxon>Tetraodontiformes</taxon>
        <taxon>Tetradontoidea</taxon>
        <taxon>Tetraodontidae</taxon>
        <taxon>Tetraodon</taxon>
    </lineage>
</organism>
<name>Q4SVA1_TETNG</name>
<protein>
    <submittedName>
        <fullName evidence="2">(spotted green pufferfish) hypothetical protein</fullName>
    </submittedName>
</protein>
<dbReference type="EMBL" id="CAAE01013770">
    <property type="protein sequence ID" value="CAF95431.1"/>
    <property type="molecule type" value="Genomic_DNA"/>
</dbReference>